<gene>
    <name evidence="9" type="ORF">NDN08_000138</name>
</gene>
<evidence type="ECO:0000256" key="5">
    <source>
        <dbReference type="ARBA" id="ARBA00023136"/>
    </source>
</evidence>
<feature type="transmembrane region" description="Helical" evidence="7">
    <location>
        <begin position="238"/>
        <end position="258"/>
    </location>
</feature>
<feature type="region of interest" description="Disordered" evidence="6">
    <location>
        <begin position="49"/>
        <end position="91"/>
    </location>
</feature>
<evidence type="ECO:0000313" key="9">
    <source>
        <dbReference type="EMBL" id="KAJ8900839.1"/>
    </source>
</evidence>
<dbReference type="PANTHER" id="PTHR43908">
    <property type="entry name" value="AT29763P-RELATED"/>
    <property type="match status" value="1"/>
</dbReference>
<keyword evidence="2 7" id="KW-0812">Transmembrane</keyword>
<dbReference type="SUPFAM" id="SSF46565">
    <property type="entry name" value="Chaperone J-domain"/>
    <property type="match status" value="1"/>
</dbReference>
<dbReference type="Pfam" id="PF09320">
    <property type="entry name" value="DUF1977"/>
    <property type="match status" value="1"/>
</dbReference>
<evidence type="ECO:0000256" key="2">
    <source>
        <dbReference type="ARBA" id="ARBA00022692"/>
    </source>
</evidence>
<feature type="compositionally biased region" description="Basic and acidic residues" evidence="6">
    <location>
        <begin position="81"/>
        <end position="91"/>
    </location>
</feature>
<dbReference type="Proteomes" id="UP001157974">
    <property type="component" value="Unassembled WGS sequence"/>
</dbReference>
<dbReference type="PROSITE" id="PS50076">
    <property type="entry name" value="DNAJ_2"/>
    <property type="match status" value="1"/>
</dbReference>
<organism evidence="9 10">
    <name type="scientific">Rhodosorus marinus</name>
    <dbReference type="NCBI Taxonomy" id="101924"/>
    <lineage>
        <taxon>Eukaryota</taxon>
        <taxon>Rhodophyta</taxon>
        <taxon>Stylonematophyceae</taxon>
        <taxon>Stylonematales</taxon>
        <taxon>Stylonemataceae</taxon>
        <taxon>Rhodosorus</taxon>
    </lineage>
</organism>
<dbReference type="EMBL" id="JAMWBK010000013">
    <property type="protein sequence ID" value="KAJ8900839.1"/>
    <property type="molecule type" value="Genomic_DNA"/>
</dbReference>
<proteinExistence type="predicted"/>
<dbReference type="AlphaFoldDB" id="A0AAV8UEF2"/>
<dbReference type="InterPro" id="IPR015399">
    <property type="entry name" value="DUF1977_DnaJ-like"/>
</dbReference>
<keyword evidence="4 7" id="KW-1133">Transmembrane helix</keyword>
<comment type="subcellular location">
    <subcellularLocation>
        <location evidence="1">Endoplasmic reticulum membrane</location>
        <topology evidence="1">Single-pass membrane protein</topology>
    </subcellularLocation>
</comment>
<evidence type="ECO:0000256" key="6">
    <source>
        <dbReference type="SAM" id="MobiDB-lite"/>
    </source>
</evidence>
<dbReference type="GO" id="GO:0030544">
    <property type="term" value="F:Hsp70 protein binding"/>
    <property type="evidence" value="ECO:0007669"/>
    <property type="project" value="TreeGrafter"/>
</dbReference>
<comment type="caution">
    <text evidence="9">The sequence shown here is derived from an EMBL/GenBank/DDBJ whole genome shotgun (WGS) entry which is preliminary data.</text>
</comment>
<evidence type="ECO:0000256" key="1">
    <source>
        <dbReference type="ARBA" id="ARBA00004389"/>
    </source>
</evidence>
<dbReference type="GO" id="GO:0005789">
    <property type="term" value="C:endoplasmic reticulum membrane"/>
    <property type="evidence" value="ECO:0007669"/>
    <property type="project" value="UniProtKB-SubCell"/>
</dbReference>
<evidence type="ECO:0000259" key="8">
    <source>
        <dbReference type="PROSITE" id="PS50076"/>
    </source>
</evidence>
<dbReference type="PROSITE" id="PS00636">
    <property type="entry name" value="DNAJ_1"/>
    <property type="match status" value="1"/>
</dbReference>
<dbReference type="PRINTS" id="PR00625">
    <property type="entry name" value="JDOMAIN"/>
</dbReference>
<feature type="compositionally biased region" description="Polar residues" evidence="6">
    <location>
        <begin position="173"/>
        <end position="184"/>
    </location>
</feature>
<dbReference type="InterPro" id="IPR001623">
    <property type="entry name" value="DnaJ_domain"/>
</dbReference>
<keyword evidence="5 7" id="KW-0472">Membrane</keyword>
<keyword evidence="3" id="KW-0256">Endoplasmic reticulum</keyword>
<evidence type="ECO:0000256" key="4">
    <source>
        <dbReference type="ARBA" id="ARBA00022989"/>
    </source>
</evidence>
<protein>
    <recommendedName>
        <fullName evidence="8">J domain-containing protein</fullName>
    </recommendedName>
</protein>
<evidence type="ECO:0000256" key="3">
    <source>
        <dbReference type="ARBA" id="ARBA00022824"/>
    </source>
</evidence>
<dbReference type="Pfam" id="PF00226">
    <property type="entry name" value="DnaJ"/>
    <property type="match status" value="1"/>
</dbReference>
<dbReference type="InterPro" id="IPR051100">
    <property type="entry name" value="DnaJ_subfamily_B/C"/>
</dbReference>
<keyword evidence="10" id="KW-1185">Reference proteome</keyword>
<dbReference type="InterPro" id="IPR036869">
    <property type="entry name" value="J_dom_sf"/>
</dbReference>
<name>A0AAV8UEF2_9RHOD</name>
<dbReference type="CDD" id="cd06257">
    <property type="entry name" value="DnaJ"/>
    <property type="match status" value="1"/>
</dbReference>
<dbReference type="PANTHER" id="PTHR43908:SF3">
    <property type="entry name" value="AT29763P-RELATED"/>
    <property type="match status" value="1"/>
</dbReference>
<feature type="domain" description="J" evidence="8">
    <location>
        <begin position="104"/>
        <end position="168"/>
    </location>
</feature>
<evidence type="ECO:0000256" key="7">
    <source>
        <dbReference type="SAM" id="Phobius"/>
    </source>
</evidence>
<dbReference type="SMART" id="SM00271">
    <property type="entry name" value="DnaJ"/>
    <property type="match status" value="1"/>
</dbReference>
<feature type="compositionally biased region" description="Polar residues" evidence="6">
    <location>
        <begin position="57"/>
        <end position="80"/>
    </location>
</feature>
<accession>A0AAV8UEF2</accession>
<dbReference type="GO" id="GO:0071218">
    <property type="term" value="P:cellular response to misfolded protein"/>
    <property type="evidence" value="ECO:0007669"/>
    <property type="project" value="TreeGrafter"/>
</dbReference>
<sequence length="372" mass="42238">MEGNRDDAEKCAALANRAFADGDIERAIRLSKKSLRLFPNDAAERILKKASGARSDLSGQGQRSPSNWRRSTAAGSNKNKQQVEEKQCTPEQMEHVRRVLRAKTLYEVLSIETRADESVIKKAYKVTALKLHPDKNPAPKADEAFKRVSHAFQVLSDPSRRTRYDQVGEESETPTLTRRTRSHGTYSQELSPEEIFEMFFGGGVPNQFNTRAGFYRHEARPRARPTHAQAASASRSSFFALLPVLVIMFAMLVMNITSDMTETEFSLKRYNQFKIERRTLKGGISYFVKSGFDRKYSGQDLRRVEARVVTAYVNQVSSMCQGEQLQKQRLIDASNSILTSRTDRAKYRAKADTLLQKNCLEFKRLQTIGVVH</sequence>
<reference evidence="9 10" key="1">
    <citation type="journal article" date="2023" name="Nat. Commun.">
        <title>Origin of minicircular mitochondrial genomes in red algae.</title>
        <authorList>
            <person name="Lee Y."/>
            <person name="Cho C.H."/>
            <person name="Lee Y.M."/>
            <person name="Park S.I."/>
            <person name="Yang J.H."/>
            <person name="West J.A."/>
            <person name="Bhattacharya D."/>
            <person name="Yoon H.S."/>
        </authorList>
    </citation>
    <scope>NUCLEOTIDE SEQUENCE [LARGE SCALE GENOMIC DNA]</scope>
    <source>
        <strain evidence="9 10">CCMP1338</strain>
        <tissue evidence="9">Whole cell</tissue>
    </source>
</reference>
<evidence type="ECO:0000313" key="10">
    <source>
        <dbReference type="Proteomes" id="UP001157974"/>
    </source>
</evidence>
<feature type="region of interest" description="Disordered" evidence="6">
    <location>
        <begin position="159"/>
        <end position="184"/>
    </location>
</feature>
<dbReference type="InterPro" id="IPR018253">
    <property type="entry name" value="DnaJ_domain_CS"/>
</dbReference>
<dbReference type="Gene3D" id="1.10.287.110">
    <property type="entry name" value="DnaJ domain"/>
    <property type="match status" value="1"/>
</dbReference>